<evidence type="ECO:0000313" key="2">
    <source>
        <dbReference type="Proteomes" id="UP000629619"/>
    </source>
</evidence>
<reference evidence="1" key="1">
    <citation type="submission" date="2021-01" db="EMBL/GenBank/DDBJ databases">
        <title>Whole genome shotgun sequence of Actinoplanes siamensis NBRC 109076.</title>
        <authorList>
            <person name="Komaki H."/>
            <person name="Tamura T."/>
        </authorList>
    </citation>
    <scope>NUCLEOTIDE SEQUENCE</scope>
    <source>
        <strain evidence="1">NBRC 109076</strain>
    </source>
</reference>
<accession>A0A919NB73</accession>
<proteinExistence type="predicted"/>
<dbReference type="EMBL" id="BOMW01000051">
    <property type="protein sequence ID" value="GIF07595.1"/>
    <property type="molecule type" value="Genomic_DNA"/>
</dbReference>
<comment type="caution">
    <text evidence="1">The sequence shown here is derived from an EMBL/GenBank/DDBJ whole genome shotgun (WGS) entry which is preliminary data.</text>
</comment>
<gene>
    <name evidence="1" type="ORF">Asi03nite_51330</name>
</gene>
<name>A0A919NB73_9ACTN</name>
<sequence length="173" mass="18679">MGCMIDSLRLIKSVPEASWLPSGSTAEVWVGADIEVPEPAVIVRLLVQRKTGAGRELFCIRTPKGFDIPTVFLGGEDGWRPASKGVAELTSQYLVGGASTQCVGFVRNVVPVPDETYRLPAPFAHVPVFAPRDSTVVPPEGAGTWIGAPDAPSFLAERHWWPIACEVLGWSQR</sequence>
<dbReference type="Proteomes" id="UP000629619">
    <property type="component" value="Unassembled WGS sequence"/>
</dbReference>
<protein>
    <submittedName>
        <fullName evidence="1">Uncharacterized protein</fullName>
    </submittedName>
</protein>
<organism evidence="1 2">
    <name type="scientific">Actinoplanes siamensis</name>
    <dbReference type="NCBI Taxonomy" id="1223317"/>
    <lineage>
        <taxon>Bacteria</taxon>
        <taxon>Bacillati</taxon>
        <taxon>Actinomycetota</taxon>
        <taxon>Actinomycetes</taxon>
        <taxon>Micromonosporales</taxon>
        <taxon>Micromonosporaceae</taxon>
        <taxon>Actinoplanes</taxon>
    </lineage>
</organism>
<keyword evidence="2" id="KW-1185">Reference proteome</keyword>
<dbReference type="AlphaFoldDB" id="A0A919NB73"/>
<evidence type="ECO:0000313" key="1">
    <source>
        <dbReference type="EMBL" id="GIF07595.1"/>
    </source>
</evidence>